<protein>
    <recommendedName>
        <fullName evidence="7">UBC core domain-containing protein</fullName>
    </recommendedName>
</protein>
<dbReference type="PROSITE" id="PS50330">
    <property type="entry name" value="UIM"/>
    <property type="match status" value="1"/>
</dbReference>
<dbReference type="Pfam" id="PF00179">
    <property type="entry name" value="UQ_con"/>
    <property type="match status" value="1"/>
</dbReference>
<keyword evidence="4" id="KW-0833">Ubl conjugation pathway</keyword>
<feature type="compositionally biased region" description="Low complexity" evidence="6">
    <location>
        <begin position="106"/>
        <end position="116"/>
    </location>
</feature>
<dbReference type="Proteomes" id="UP001165090">
    <property type="component" value="Unassembled WGS sequence"/>
</dbReference>
<dbReference type="PROSITE" id="PS50127">
    <property type="entry name" value="UBC_2"/>
    <property type="match status" value="1"/>
</dbReference>
<evidence type="ECO:0000256" key="5">
    <source>
        <dbReference type="ARBA" id="ARBA00023242"/>
    </source>
</evidence>
<evidence type="ECO:0000256" key="1">
    <source>
        <dbReference type="ARBA" id="ARBA00004123"/>
    </source>
</evidence>
<dbReference type="Pfam" id="PF10408">
    <property type="entry name" value="Ufd2P_core"/>
    <property type="match status" value="1"/>
</dbReference>
<evidence type="ECO:0000256" key="6">
    <source>
        <dbReference type="SAM" id="MobiDB-lite"/>
    </source>
</evidence>
<dbReference type="EMBL" id="BSDZ01000003">
    <property type="protein sequence ID" value="GLI59007.1"/>
    <property type="molecule type" value="Genomic_DNA"/>
</dbReference>
<feature type="compositionally biased region" description="Pro residues" evidence="6">
    <location>
        <begin position="91"/>
        <end position="105"/>
    </location>
</feature>
<dbReference type="InterPro" id="IPR019474">
    <property type="entry name" value="Ub_conjug_fac_E4_core"/>
</dbReference>
<feature type="region of interest" description="Disordered" evidence="6">
    <location>
        <begin position="136"/>
        <end position="163"/>
    </location>
</feature>
<feature type="compositionally biased region" description="Low complexity" evidence="6">
    <location>
        <begin position="1010"/>
        <end position="1022"/>
    </location>
</feature>
<keyword evidence="5" id="KW-0539">Nucleus</keyword>
<name>A0ABQ5RN72_9CHLO</name>
<dbReference type="InterPro" id="IPR000608">
    <property type="entry name" value="UBC"/>
</dbReference>
<accession>A0ABQ5RN72</accession>
<feature type="compositionally biased region" description="Polar residues" evidence="6">
    <location>
        <begin position="999"/>
        <end position="1008"/>
    </location>
</feature>
<feature type="region of interest" description="Disordered" evidence="6">
    <location>
        <begin position="32"/>
        <end position="62"/>
    </location>
</feature>
<evidence type="ECO:0000256" key="3">
    <source>
        <dbReference type="ARBA" id="ARBA00022679"/>
    </source>
</evidence>
<comment type="caution">
    <text evidence="8">The sequence shown here is derived from an EMBL/GenBank/DDBJ whole genome shotgun (WGS) entry which is preliminary data.</text>
</comment>
<feature type="region of interest" description="Disordered" evidence="6">
    <location>
        <begin position="1243"/>
        <end position="1281"/>
    </location>
</feature>
<dbReference type="PANTHER" id="PTHR13931:SF2">
    <property type="entry name" value="UBIQUITIN CONJUGATION FACTOR E4 B"/>
    <property type="match status" value="1"/>
</dbReference>
<dbReference type="InterPro" id="IPR003903">
    <property type="entry name" value="UIM_dom"/>
</dbReference>
<feature type="compositionally biased region" description="Low complexity" evidence="6">
    <location>
        <begin position="47"/>
        <end position="62"/>
    </location>
</feature>
<dbReference type="Gene3D" id="3.10.110.10">
    <property type="entry name" value="Ubiquitin Conjugating Enzyme"/>
    <property type="match status" value="1"/>
</dbReference>
<keyword evidence="3" id="KW-0808">Transferase</keyword>
<sequence>MDPPSQEGDFMDEDMELQLALALSLQETTASDLGNAAAAPGTPPASAPAAAAPPAVPQAPAVTVPQLPNMSNLAALLSQGLQAAGAQMPLAAPPPPPAVPGPPPYQQQQQQQQPAAGGDLLASLLQQFLAGHALPTHQQQPQAQHYQQQQQQHQQQQAQNPTSALAAAMAAALGGVAPLSQPSAMAPVSVVASVGASRAAAARNGPPLPSGPLPGWASKLQGWYAAGKVSAAFSAASVVLAGPEQVQALVGQLTAALQVKVVADSAAIATGTLFLKTSAPAGGGREVSADSLRGLLTSALVQRKVAPKDRLQALHRAHDALPALAALPAGGAGGVGAAMELFSGVVCREAIALLRDDGADLYFDTGAQTTAFVDALAGGSATMCEPFLDSMCDASSSTDREAGVWRRLMRDGLRAAFAPAAKLADAAGFERPLVVLDRITSTQRLQQCLAALLLSDVEAAVRARSGQAAQALEQSCVLGPLLGASPMPKPQDALHFYKVTSPARQAFLETRGYPKNQSAGQTCRTVLQAMMARVQDGAGHLMLRLSRVKDGGLSREALLSWVAAVGRVNVVRRAFGETQEMRNQQDVADFLAGGSDGFLINVTGGCLRLAQPFVNGWLDLYRNGADPLAVVAAGAAAAPPALPRFADLFEKHLRPDYYRTQRHRLGDLSGVYNATGSRGSGGFTADDDPPSTAPPLLAPGDAVGGEGAPSFMADVFFLTQLMMHVGPIPSVYRRRAILHRFRQRYQMEMGLAAGADGDGEGGLDPADVRGGRDPWANPLATEMRLYDDCVESHLNEPLFADNLTAFAVLELDWMAWLSRGGAGDPAGVMRLVPEYVLGDALDWLTAVLYAGRADLVAAKPIAVIMRAVVTLLNANDVVRSAMLQNKIINLLLAMLASQLQNVQAREARGLALAPDRMSTGERALVGAVLGAPVTQRDLIPALMRAHVNAELVVGLDVDKDSYDKYGMRYHIDKILEELIKDSVLKRCLTDLAAAAATANGTTEPQQPGNGAAAAASSSSGSGSSGPFVEPGLFSDYASGIVNTVMHYFKDGLDRLADIYAIERSKADAAAWAALPAEERQRKEDFYRGQQRAAVGFLSMGVTNLKWLNTLTADPLIAAAFLHEPLLGKTAFLVVSSLELLLGDACKQLQVKKPEQYGFDLPVLVGAVLALQLQLGRHDRFVQAVVSEPDYSDEIMSRALRHLETHHQAHLETRLRTFLARTGELRSTPMPPATTAIATAAATAAVEAASPGGDTQPPLKRRKSGEGAGLEPLASEQQQRPTGLLCEAVQVPGREHSDAEVDKLYAADLGPMSIGEYDSTVPGGYFKEMARLADQDSGASRKKMRQLAKEFNDMQPGGRMALPCLAAAAIFLRQDSVRIDKMRAVITGPEGTPYEGGLFVFDIFCPAGYPNDPPVMMVYNTGGGKARYNPNLYADGKVCLSLLGTYNSGHTSEKWNPALSSIYQVLLSIQSQILVTDPMTNEPLSETMAGTAEGSAKTAEYNSRLQLLVMRHAMADMLMHPPPGTQDIVFRHFRLLRHRIATAVRRWVREAPSEDLRGKLDEQAARLLELLGKL</sequence>
<feature type="region of interest" description="Disordered" evidence="6">
    <location>
        <begin position="87"/>
        <end position="116"/>
    </location>
</feature>
<dbReference type="InterPro" id="IPR016135">
    <property type="entry name" value="UBQ-conjugating_enzyme/RWD"/>
</dbReference>
<feature type="domain" description="UBC core" evidence="7">
    <location>
        <begin position="1341"/>
        <end position="1513"/>
    </location>
</feature>
<evidence type="ECO:0000256" key="2">
    <source>
        <dbReference type="ARBA" id="ARBA00004906"/>
    </source>
</evidence>
<evidence type="ECO:0000259" key="7">
    <source>
        <dbReference type="PROSITE" id="PS50127"/>
    </source>
</evidence>
<dbReference type="InterPro" id="IPR045132">
    <property type="entry name" value="UBE4"/>
</dbReference>
<dbReference type="PANTHER" id="PTHR13931">
    <property type="entry name" value="UBIQUITINATION FACTOR E4"/>
    <property type="match status" value="1"/>
</dbReference>
<reference evidence="8 9" key="1">
    <citation type="journal article" date="2023" name="IScience">
        <title>Expanded male sex-determining region conserved during the evolution of homothallism in the green alga Volvox.</title>
        <authorList>
            <person name="Yamamoto K."/>
            <person name="Matsuzaki R."/>
            <person name="Mahakham W."/>
            <person name="Heman W."/>
            <person name="Sekimoto H."/>
            <person name="Kawachi M."/>
            <person name="Minakuchi Y."/>
            <person name="Toyoda A."/>
            <person name="Nozaki H."/>
        </authorList>
    </citation>
    <scope>NUCLEOTIDE SEQUENCE [LARGE SCALE GENOMIC DNA]</scope>
    <source>
        <strain evidence="8 9">NIES-4468</strain>
    </source>
</reference>
<comment type="pathway">
    <text evidence="2">Protein modification; protein ubiquitination.</text>
</comment>
<evidence type="ECO:0000313" key="8">
    <source>
        <dbReference type="EMBL" id="GLI59007.1"/>
    </source>
</evidence>
<gene>
    <name evidence="8" type="ORF">VaNZ11_000830</name>
</gene>
<comment type="subcellular location">
    <subcellularLocation>
        <location evidence="1">Nucleus</location>
    </subcellularLocation>
</comment>
<dbReference type="SMART" id="SM00212">
    <property type="entry name" value="UBCc"/>
    <property type="match status" value="1"/>
</dbReference>
<evidence type="ECO:0000313" key="9">
    <source>
        <dbReference type="Proteomes" id="UP001165090"/>
    </source>
</evidence>
<feature type="region of interest" description="Disordered" evidence="6">
    <location>
        <begin position="999"/>
        <end position="1022"/>
    </location>
</feature>
<dbReference type="CDD" id="cd23810">
    <property type="entry name" value="UBCc_BIRC6"/>
    <property type="match status" value="1"/>
</dbReference>
<keyword evidence="9" id="KW-1185">Reference proteome</keyword>
<organism evidence="8 9">
    <name type="scientific">Volvox africanus</name>
    <dbReference type="NCBI Taxonomy" id="51714"/>
    <lineage>
        <taxon>Eukaryota</taxon>
        <taxon>Viridiplantae</taxon>
        <taxon>Chlorophyta</taxon>
        <taxon>core chlorophytes</taxon>
        <taxon>Chlorophyceae</taxon>
        <taxon>CS clade</taxon>
        <taxon>Chlamydomonadales</taxon>
        <taxon>Volvocaceae</taxon>
        <taxon>Volvox</taxon>
    </lineage>
</organism>
<feature type="compositionally biased region" description="Low complexity" evidence="6">
    <location>
        <begin position="137"/>
        <end position="163"/>
    </location>
</feature>
<proteinExistence type="predicted"/>
<evidence type="ECO:0000256" key="4">
    <source>
        <dbReference type="ARBA" id="ARBA00022786"/>
    </source>
</evidence>
<dbReference type="SUPFAM" id="SSF54495">
    <property type="entry name" value="UBC-like"/>
    <property type="match status" value="1"/>
</dbReference>